<dbReference type="AlphaFoldDB" id="A0A0A9GII7"/>
<organism evidence="1">
    <name type="scientific">Arundo donax</name>
    <name type="common">Giant reed</name>
    <name type="synonym">Donax arundinaceus</name>
    <dbReference type="NCBI Taxonomy" id="35708"/>
    <lineage>
        <taxon>Eukaryota</taxon>
        <taxon>Viridiplantae</taxon>
        <taxon>Streptophyta</taxon>
        <taxon>Embryophyta</taxon>
        <taxon>Tracheophyta</taxon>
        <taxon>Spermatophyta</taxon>
        <taxon>Magnoliopsida</taxon>
        <taxon>Liliopsida</taxon>
        <taxon>Poales</taxon>
        <taxon>Poaceae</taxon>
        <taxon>PACMAD clade</taxon>
        <taxon>Arundinoideae</taxon>
        <taxon>Arundineae</taxon>
        <taxon>Arundo</taxon>
    </lineage>
</organism>
<reference evidence="1" key="2">
    <citation type="journal article" date="2015" name="Data Brief">
        <title>Shoot transcriptome of the giant reed, Arundo donax.</title>
        <authorList>
            <person name="Barrero R.A."/>
            <person name="Guerrero F.D."/>
            <person name="Moolhuijzen P."/>
            <person name="Goolsby J.A."/>
            <person name="Tidwell J."/>
            <person name="Bellgard S.E."/>
            <person name="Bellgard M.I."/>
        </authorList>
    </citation>
    <scope>NUCLEOTIDE SEQUENCE</scope>
    <source>
        <tissue evidence="1">Shoot tissue taken approximately 20 cm above the soil surface</tissue>
    </source>
</reference>
<reference evidence="1" key="1">
    <citation type="submission" date="2014-09" db="EMBL/GenBank/DDBJ databases">
        <authorList>
            <person name="Magalhaes I.L.F."/>
            <person name="Oliveira U."/>
            <person name="Santos F.R."/>
            <person name="Vidigal T.H.D.A."/>
            <person name="Brescovit A.D."/>
            <person name="Santos A.J."/>
        </authorList>
    </citation>
    <scope>NUCLEOTIDE SEQUENCE</scope>
    <source>
        <tissue evidence="1">Shoot tissue taken approximately 20 cm above the soil surface</tissue>
    </source>
</reference>
<protein>
    <submittedName>
        <fullName evidence="1">Uncharacterized protein</fullName>
    </submittedName>
</protein>
<proteinExistence type="predicted"/>
<dbReference type="EMBL" id="GBRH01173604">
    <property type="protein sequence ID" value="JAE24292.1"/>
    <property type="molecule type" value="Transcribed_RNA"/>
</dbReference>
<sequence>MDGVSGKGIVFIPVKDPNGSYLPLESGAGTHLCFCELLCFRVKVIKPRQAKKWRVIFDSQK</sequence>
<name>A0A0A9GII7_ARUDO</name>
<accession>A0A0A9GII7</accession>
<evidence type="ECO:0000313" key="1">
    <source>
        <dbReference type="EMBL" id="JAE24292.1"/>
    </source>
</evidence>